<feature type="compositionally biased region" description="Basic and acidic residues" evidence="1">
    <location>
        <begin position="585"/>
        <end position="595"/>
    </location>
</feature>
<feature type="compositionally biased region" description="Basic and acidic residues" evidence="1">
    <location>
        <begin position="676"/>
        <end position="716"/>
    </location>
</feature>
<dbReference type="Proteomes" id="UP000492820">
    <property type="component" value="Unassembled WGS sequence"/>
</dbReference>
<dbReference type="AlphaFoldDB" id="A0A068WUT9"/>
<evidence type="ECO:0000256" key="1">
    <source>
        <dbReference type="SAM" id="MobiDB-lite"/>
    </source>
</evidence>
<feature type="compositionally biased region" description="Basic and acidic residues" evidence="1">
    <location>
        <begin position="814"/>
        <end position="823"/>
    </location>
</feature>
<feature type="compositionally biased region" description="Gly residues" evidence="1">
    <location>
        <begin position="607"/>
        <end position="616"/>
    </location>
</feature>
<evidence type="ECO:0000313" key="3">
    <source>
        <dbReference type="Proteomes" id="UP000492820"/>
    </source>
</evidence>
<feature type="compositionally biased region" description="Basic residues" evidence="1">
    <location>
        <begin position="497"/>
        <end position="512"/>
    </location>
</feature>
<reference evidence="4" key="3">
    <citation type="submission" date="2020-10" db="UniProtKB">
        <authorList>
            <consortium name="WormBaseParasite"/>
        </authorList>
    </citation>
    <scope>IDENTIFICATION</scope>
</reference>
<feature type="compositionally biased region" description="Low complexity" evidence="1">
    <location>
        <begin position="662"/>
        <end position="675"/>
    </location>
</feature>
<proteinExistence type="predicted"/>
<dbReference type="EMBL" id="LK028583">
    <property type="protein sequence ID" value="CDS21459.1"/>
    <property type="molecule type" value="Genomic_DNA"/>
</dbReference>
<dbReference type="OrthoDB" id="6275761at2759"/>
<feature type="region of interest" description="Disordered" evidence="1">
    <location>
        <begin position="1"/>
        <end position="64"/>
    </location>
</feature>
<accession>A0A068WUT9</accession>
<feature type="compositionally biased region" description="Basic and acidic residues" evidence="1">
    <location>
        <begin position="44"/>
        <end position="64"/>
    </location>
</feature>
<reference evidence="2 3" key="1">
    <citation type="journal article" date="2013" name="Nature">
        <title>The genomes of four tapeworm species reveal adaptations to parasitism.</title>
        <authorList>
            <person name="Tsai I.J."/>
            <person name="Zarowiecki M."/>
            <person name="Holroyd N."/>
            <person name="Garciarrubio A."/>
            <person name="Sanchez-Flores A."/>
            <person name="Brooks K.L."/>
            <person name="Tracey A."/>
            <person name="Bobes R.J."/>
            <person name="Fragoso G."/>
            <person name="Sciutto E."/>
            <person name="Aslett M."/>
            <person name="Beasley H."/>
            <person name="Bennett H.M."/>
            <person name="Cai J."/>
            <person name="Camicia F."/>
            <person name="Clark R."/>
            <person name="Cucher M."/>
            <person name="De Silva N."/>
            <person name="Day T.A."/>
            <person name="Deplazes P."/>
            <person name="Estrada K."/>
            <person name="Fernandez C."/>
            <person name="Holland P.W."/>
            <person name="Hou J."/>
            <person name="Hu S."/>
            <person name="Huckvale T."/>
            <person name="Hung S.S."/>
            <person name="Kamenetzky L."/>
            <person name="Keane J.A."/>
            <person name="Kiss F."/>
            <person name="Koziol U."/>
            <person name="Lambert O."/>
            <person name="Liu K."/>
            <person name="Luo X."/>
            <person name="Luo Y."/>
            <person name="Macchiaroli N."/>
            <person name="Nichol S."/>
            <person name="Paps J."/>
            <person name="Parkinson J."/>
            <person name="Pouchkina-Stantcheva N."/>
            <person name="Riddiford N."/>
            <person name="Rosenzvit M."/>
            <person name="Salinas G."/>
            <person name="Wasmuth J.D."/>
            <person name="Zamanian M."/>
            <person name="Zheng Y."/>
            <person name="Cai X."/>
            <person name="Soberon X."/>
            <person name="Olson P.D."/>
            <person name="Laclette J.P."/>
            <person name="Brehm K."/>
            <person name="Berriman M."/>
            <person name="Garciarrubio A."/>
            <person name="Bobes R.J."/>
            <person name="Fragoso G."/>
            <person name="Sanchez-Flores A."/>
            <person name="Estrada K."/>
            <person name="Cevallos M.A."/>
            <person name="Morett E."/>
            <person name="Gonzalez V."/>
            <person name="Portillo T."/>
            <person name="Ochoa-Leyva A."/>
            <person name="Jose M.V."/>
            <person name="Sciutto E."/>
            <person name="Landa A."/>
            <person name="Jimenez L."/>
            <person name="Valdes V."/>
            <person name="Carrero J.C."/>
            <person name="Larralde C."/>
            <person name="Morales-Montor J."/>
            <person name="Limon-Lason J."/>
            <person name="Soberon X."/>
            <person name="Laclette J.P."/>
        </authorList>
    </citation>
    <scope>NUCLEOTIDE SEQUENCE [LARGE SCALE GENOMIC DNA]</scope>
</reference>
<feature type="compositionally biased region" description="Basic and acidic residues" evidence="1">
    <location>
        <begin position="724"/>
        <end position="780"/>
    </location>
</feature>
<sequence>MVDVRTNVIREVEHDEGELNSEEESRESSSEGFTTDGEDDSNEDDRSDKHQSSTEETPWERGLRLARERAKKAKLLRQSDVDLEDKKLNFTVVAPDPNEDDAYADVCDIGRSSHTDTFWLNYHKLAIIGSTQLTCERSLPCDLSPPSQHTMARWRRRLSNARARSSDASAASLSSSTAFSSVSSNYGSRASSLSSLAGSILLAVPDLVLADDSDREEQRRRHRGGGGRRGSSSRGSSGSSSESSSGTGSRSGRRASSSRSTSRSSSKANQKNQQRKESRGIYSASSSSSSPSPTPAAPNAYLRTRIRLPGKDAAPVVSPRSKDEDRTLKGRRPPLVSYADQRHAPPPAAPQISGYHHQQNSFSRSAFRDAENGSNYSNRHSYGDSSRWYEPSKRSPDRPPPMPSERPVKRPWVAEPPKSKGSQLRQRSPPPQPIEPRPRSRRSRSRSCSVSRGSSPRDDGAGLATYITSWSQSRGRQHPPKPTPPDVVPPQTVSSPSRKRVSSVASSRRKSRSPFADSYFGNPPAPAEVPFEQSVPLLAGAVNPAAPPPNAPAATKALPSASARPGVKLKIAPRVRSGLVLPESALERAHRDNDYKVGGSPISSASSGGGGCGGRNGSLSPGRRDKPSLASISAAKRMRHLGYTAVSPGGFESPPPPPLTSPPSSAAPARPYSQSRRFEADEAASRARNRALDQGRFDGHRSRTGGDYHDRTDRFSRSGQPHPPTERYRDRRLPPPPHERFDRRGLPDRRVPSYDRGRSGREYIRDSRYGRSRGEDRDVGRSYGGGRHGGTTRRQGNTARSRSPFEGRSSGGDGHFHSDMATEQRLNELRRRLIMVDDKIAELGGAPVSERR</sequence>
<protein>
    <submittedName>
        <fullName evidence="2 4">Serine:arginine repetitive matrix protein 2</fullName>
    </submittedName>
</protein>
<gene>
    <name evidence="2" type="ORF">EgrG_000187700</name>
</gene>
<name>A0A068WUT9_ECHGR</name>
<feature type="compositionally biased region" description="Acidic residues" evidence="1">
    <location>
        <begin position="14"/>
        <end position="25"/>
    </location>
</feature>
<feature type="region of interest" description="Disordered" evidence="1">
    <location>
        <begin position="212"/>
        <end position="823"/>
    </location>
</feature>
<reference evidence="2" key="2">
    <citation type="submission" date="2014-06" db="EMBL/GenBank/DDBJ databases">
        <authorList>
            <person name="Aslett M."/>
        </authorList>
    </citation>
    <scope>NUCLEOTIDE SEQUENCE</scope>
</reference>
<dbReference type="WBParaSite" id="EgrG_000187700">
    <property type="protein sequence ID" value="EgrG_000187700"/>
    <property type="gene ID" value="EgrG_000187700"/>
</dbReference>
<organism evidence="2">
    <name type="scientific">Echinococcus granulosus</name>
    <name type="common">Hydatid tapeworm</name>
    <dbReference type="NCBI Taxonomy" id="6210"/>
    <lineage>
        <taxon>Eukaryota</taxon>
        <taxon>Metazoa</taxon>
        <taxon>Spiralia</taxon>
        <taxon>Lophotrochozoa</taxon>
        <taxon>Platyhelminthes</taxon>
        <taxon>Cestoda</taxon>
        <taxon>Eucestoda</taxon>
        <taxon>Cyclophyllidea</taxon>
        <taxon>Taeniidae</taxon>
        <taxon>Echinococcus</taxon>
        <taxon>Echinococcus granulosus group</taxon>
    </lineage>
</organism>
<feature type="compositionally biased region" description="Low complexity" evidence="1">
    <location>
        <begin position="230"/>
        <end position="266"/>
    </location>
</feature>
<evidence type="ECO:0000313" key="4">
    <source>
        <dbReference type="WBParaSite" id="EgrG_000187700"/>
    </source>
</evidence>
<evidence type="ECO:0000313" key="2">
    <source>
        <dbReference type="EMBL" id="CDS21459.1"/>
    </source>
</evidence>
<feature type="compositionally biased region" description="Polar residues" evidence="1">
    <location>
        <begin position="372"/>
        <end position="384"/>
    </location>
</feature>